<feature type="transmembrane region" description="Helical" evidence="2">
    <location>
        <begin position="1031"/>
        <end position="1055"/>
    </location>
</feature>
<keyword evidence="2" id="KW-1133">Transmembrane helix</keyword>
<evidence type="ECO:0008006" key="5">
    <source>
        <dbReference type="Google" id="ProtNLM"/>
    </source>
</evidence>
<evidence type="ECO:0000313" key="3">
    <source>
        <dbReference type="EMBL" id="GMH48041.1"/>
    </source>
</evidence>
<feature type="compositionally biased region" description="Low complexity" evidence="1">
    <location>
        <begin position="459"/>
        <end position="480"/>
    </location>
</feature>
<dbReference type="Pfam" id="PF13688">
    <property type="entry name" value="Reprolysin_5"/>
    <property type="match status" value="1"/>
</dbReference>
<dbReference type="AlphaFoldDB" id="A0A9W6Z997"/>
<reference evidence="4" key="1">
    <citation type="journal article" date="2023" name="Commun. Biol.">
        <title>Genome analysis of Parmales, the sister group of diatoms, reveals the evolutionary specialization of diatoms from phago-mixotrophs to photoautotrophs.</title>
        <authorList>
            <person name="Ban H."/>
            <person name="Sato S."/>
            <person name="Yoshikawa S."/>
            <person name="Yamada K."/>
            <person name="Nakamura Y."/>
            <person name="Ichinomiya M."/>
            <person name="Sato N."/>
            <person name="Blanc-Mathieu R."/>
            <person name="Endo H."/>
            <person name="Kuwata A."/>
            <person name="Ogata H."/>
        </authorList>
    </citation>
    <scope>NUCLEOTIDE SEQUENCE [LARGE SCALE GENOMIC DNA]</scope>
    <source>
        <strain evidence="4">NIES 3699</strain>
    </source>
</reference>
<accession>A0A9W6Z997</accession>
<sequence length="1094" mass="118396">MSRGVVAPSSFSVTFAKVIFKSGEKTSADLDSKVETARKQFSVSSWGRQSIVSTGVYDINLDKTMEEYQGLVSTYDYCNPSPNKAEEDSLNTIYRDVEATLTEEYSVTYNDKDIVVMFLPESYLCSWSGVAMVYGAANNWSYGSEAPTWIRDYAYPTLAHEMSHNMGLGHVGADSNNNGLCDESRQLQCEYGDPTSLMGNPNYKRTIALPQRVMLGMLSMEEGDERFTKEVILETGTKETYKVADMNIPSLDDVGEDEHVGLYLERFNQDGGFEGIYCISFVAAGSWIDDDADFGSNVLIHYVIQDEQYSQYTPETNVLKFVGSAGLGGSFTDGDWTVSVKEIQGGVATVELSFDCETCGTDTPAVACSSTDTLSDGDVDGDKCDSYRIGTTWCGRFDDDNFKSNEMCCNCGGGIINDGATQAPSMAPTGSPITQPPVSSGAPTEDTINTETDTDTDTDTAATTTDTDNANATTENTDNDTTTKDSAFVVKTTDVEMYSKMALARPWKWRVSGLSGALPETVRRMQSATCGDKLFVAWTAHESWSPNEEFPDQNLFVENTVGHLSEYDIDPSTGTATLVSDQGFGYCNEMGDVTVSSDCSVKAVLCRSSLEPDEISGATDWMASVDPERVQFGWYQTSIPLGESKYRTIDQMYLMEWTEGAAVANPPSHVALVSHSQGGWNYGHYSLSLNSGKTTYSVDLKTTITSENDGGWHEGSTAFAIDRPISAGKWNAELSSGWGCAVGHTMGNRLTYNENLDKWARFCWTDGCNSQGKPDSFESSQSCFGTFFATIPKAEPEQSRQLMWLEYGAPAGKFDPWRGNGGPGNLISRGDDGFLGIAVRPDPKVPSKLTIGLAALPADQAGCANSTCDFSWIPASVLGGSNVYYYENGEEGNALGFANIQHIGPGGDEGKRYLLGFADAVEFKGISSQYYVVEADDKGSLYGDVTSIDSGWGEEDAWVQTESGCVVFPFAWAGDRGPGSTYGNTKGNDEENMSSIMRVTVICHNGSKQDKSFDIDTVSFDDDEGGDTTGIIVGAAVGGGIVLVTAAGIGVRNWFNSRPVSERAFDQQPLSPPSIKVKRNPLSPGLVSRVQAYV</sequence>
<name>A0A9W6Z997_9STRA</name>
<evidence type="ECO:0000256" key="1">
    <source>
        <dbReference type="SAM" id="MobiDB-lite"/>
    </source>
</evidence>
<organism evidence="3 4">
    <name type="scientific">Triparma verrucosa</name>
    <dbReference type="NCBI Taxonomy" id="1606542"/>
    <lineage>
        <taxon>Eukaryota</taxon>
        <taxon>Sar</taxon>
        <taxon>Stramenopiles</taxon>
        <taxon>Ochrophyta</taxon>
        <taxon>Bolidophyceae</taxon>
        <taxon>Parmales</taxon>
        <taxon>Triparmaceae</taxon>
        <taxon>Triparma</taxon>
    </lineage>
</organism>
<evidence type="ECO:0000313" key="4">
    <source>
        <dbReference type="Proteomes" id="UP001165160"/>
    </source>
</evidence>
<protein>
    <recommendedName>
        <fullName evidence="5">Peptidase M11 gametolysin domain-containing protein</fullName>
    </recommendedName>
</protein>
<comment type="caution">
    <text evidence="3">The sequence shown here is derived from an EMBL/GenBank/DDBJ whole genome shotgun (WGS) entry which is preliminary data.</text>
</comment>
<proteinExistence type="predicted"/>
<feature type="compositionally biased region" description="Polar residues" evidence="1">
    <location>
        <begin position="431"/>
        <end position="442"/>
    </location>
</feature>
<dbReference type="Proteomes" id="UP001165160">
    <property type="component" value="Unassembled WGS sequence"/>
</dbReference>
<keyword evidence="4" id="KW-1185">Reference proteome</keyword>
<dbReference type="EMBL" id="BRXX01000579">
    <property type="protein sequence ID" value="GMH48041.1"/>
    <property type="molecule type" value="Genomic_DNA"/>
</dbReference>
<feature type="region of interest" description="Disordered" evidence="1">
    <location>
        <begin position="422"/>
        <end position="482"/>
    </location>
</feature>
<keyword evidence="2" id="KW-0472">Membrane</keyword>
<gene>
    <name evidence="3" type="ORF">TrVE_jg9891</name>
</gene>
<evidence type="ECO:0000256" key="2">
    <source>
        <dbReference type="SAM" id="Phobius"/>
    </source>
</evidence>
<keyword evidence="2" id="KW-0812">Transmembrane</keyword>
<dbReference type="SUPFAM" id="SSF55486">
    <property type="entry name" value="Metalloproteases ('zincins'), catalytic domain"/>
    <property type="match status" value="1"/>
</dbReference>